<dbReference type="PROSITE" id="PS00657">
    <property type="entry name" value="FORK_HEAD_1"/>
    <property type="match status" value="1"/>
</dbReference>
<dbReference type="Proteomes" id="UP000515159">
    <property type="component" value="Chromosome 15"/>
</dbReference>
<keyword evidence="13" id="KW-1185">Reference proteome</keyword>
<keyword evidence="2" id="KW-1017">Isopeptide bond</keyword>
<dbReference type="PANTHER" id="PTHR11829">
    <property type="entry name" value="FORKHEAD BOX PROTEIN"/>
    <property type="match status" value="1"/>
</dbReference>
<dbReference type="GO" id="GO:0009653">
    <property type="term" value="P:anatomical structure morphogenesis"/>
    <property type="evidence" value="ECO:0007669"/>
    <property type="project" value="TreeGrafter"/>
</dbReference>
<keyword evidence="7" id="KW-0804">Transcription</keyword>
<evidence type="ECO:0000256" key="7">
    <source>
        <dbReference type="ARBA" id="ARBA00023163"/>
    </source>
</evidence>
<evidence type="ECO:0000256" key="8">
    <source>
        <dbReference type="ARBA" id="ARBA00023242"/>
    </source>
</evidence>
<evidence type="ECO:0000313" key="13">
    <source>
        <dbReference type="Proteomes" id="UP000515159"/>
    </source>
</evidence>
<dbReference type="PROSITE" id="PS50039">
    <property type="entry name" value="FORK_HEAD_3"/>
    <property type="match status" value="1"/>
</dbReference>
<dbReference type="FunFam" id="1.10.10.10:FF:000598">
    <property type="entry name" value="forkhead box protein I1 isoform X2"/>
    <property type="match status" value="1"/>
</dbReference>
<name>A0A6P8PBF3_GEOSA</name>
<dbReference type="InterPro" id="IPR036388">
    <property type="entry name" value="WH-like_DNA-bd_sf"/>
</dbReference>
<evidence type="ECO:0000256" key="6">
    <source>
        <dbReference type="ARBA" id="ARBA00023125"/>
    </source>
</evidence>
<dbReference type="InterPro" id="IPR050211">
    <property type="entry name" value="FOX_domain-containing"/>
</dbReference>
<feature type="region of interest" description="Disordered" evidence="11">
    <location>
        <begin position="1"/>
        <end position="24"/>
    </location>
</feature>
<keyword evidence="4" id="KW-0832">Ubl conjugation</keyword>
<dbReference type="SMART" id="SM00339">
    <property type="entry name" value="FH"/>
    <property type="match status" value="1"/>
</dbReference>
<keyword evidence="8 10" id="KW-0539">Nucleus</keyword>
<dbReference type="Pfam" id="PF00250">
    <property type="entry name" value="Forkhead"/>
    <property type="match status" value="1"/>
</dbReference>
<dbReference type="GO" id="GO:0000978">
    <property type="term" value="F:RNA polymerase II cis-regulatory region sequence-specific DNA binding"/>
    <property type="evidence" value="ECO:0007669"/>
    <property type="project" value="TreeGrafter"/>
</dbReference>
<sequence>MAAPCSVEPLERGTGTTPAPAEAEQKPPYSYVALIAMAIQESPEQRLPLSGIYESISRRFPYYRGRHKSWQNSIRHNLSLNQCFVKVAGDGRKGNFWALDPASHDMFEQGNYRRRRRIKRPCCPAPPQTPECGCTYHRLPAYAWPPGCPCSPCGYPAGLGQPHYLGSPYGAWPQPQQLSPVSGYQMEPSLLYY</sequence>
<accession>A0A6P8PBF3</accession>
<dbReference type="PANTHER" id="PTHR11829:SF411">
    <property type="entry name" value="FORKHEAD BOX PROTEIN L2"/>
    <property type="match status" value="1"/>
</dbReference>
<dbReference type="RefSeq" id="XP_033778310.1">
    <property type="nucleotide sequence ID" value="XM_033922419.1"/>
</dbReference>
<evidence type="ECO:0000256" key="10">
    <source>
        <dbReference type="PROSITE-ProRule" id="PRU00089"/>
    </source>
</evidence>
<dbReference type="OrthoDB" id="5402974at2759"/>
<dbReference type="InterPro" id="IPR001766">
    <property type="entry name" value="Fork_head_dom"/>
</dbReference>
<dbReference type="GO" id="GO:0000981">
    <property type="term" value="F:DNA-binding transcription factor activity, RNA polymerase II-specific"/>
    <property type="evidence" value="ECO:0007669"/>
    <property type="project" value="TreeGrafter"/>
</dbReference>
<evidence type="ECO:0000313" key="14">
    <source>
        <dbReference type="RefSeq" id="XP_033778310.1"/>
    </source>
</evidence>
<proteinExistence type="predicted"/>
<dbReference type="PRINTS" id="PR00053">
    <property type="entry name" value="FORKHEAD"/>
</dbReference>
<evidence type="ECO:0000256" key="5">
    <source>
        <dbReference type="ARBA" id="ARBA00023015"/>
    </source>
</evidence>
<dbReference type="SUPFAM" id="SSF46785">
    <property type="entry name" value="Winged helix' DNA-binding domain"/>
    <property type="match status" value="1"/>
</dbReference>
<evidence type="ECO:0000256" key="11">
    <source>
        <dbReference type="SAM" id="MobiDB-lite"/>
    </source>
</evidence>
<keyword evidence="5" id="KW-0805">Transcription regulation</keyword>
<feature type="DNA-binding region" description="Fork-head" evidence="10">
    <location>
        <begin position="26"/>
        <end position="117"/>
    </location>
</feature>
<dbReference type="InterPro" id="IPR036390">
    <property type="entry name" value="WH_DNA-bd_sf"/>
</dbReference>
<reference evidence="14" key="1">
    <citation type="submission" date="2025-08" db="UniProtKB">
        <authorList>
            <consortium name="RefSeq"/>
        </authorList>
    </citation>
    <scope>IDENTIFICATION</scope>
</reference>
<protein>
    <recommendedName>
        <fullName evidence="9">Forkhead box protein L2</fullName>
    </recommendedName>
</protein>
<comment type="subcellular location">
    <subcellularLocation>
        <location evidence="1 10">Nucleus</location>
    </subcellularLocation>
</comment>
<evidence type="ECO:0000259" key="12">
    <source>
        <dbReference type="PROSITE" id="PS50039"/>
    </source>
</evidence>
<feature type="domain" description="Fork-head" evidence="12">
    <location>
        <begin position="26"/>
        <end position="117"/>
    </location>
</feature>
<organism evidence="13 14">
    <name type="scientific">Geotrypetes seraphini</name>
    <name type="common">Gaboon caecilian</name>
    <name type="synonym">Caecilia seraphini</name>
    <dbReference type="NCBI Taxonomy" id="260995"/>
    <lineage>
        <taxon>Eukaryota</taxon>
        <taxon>Metazoa</taxon>
        <taxon>Chordata</taxon>
        <taxon>Craniata</taxon>
        <taxon>Vertebrata</taxon>
        <taxon>Euteleostomi</taxon>
        <taxon>Amphibia</taxon>
        <taxon>Gymnophiona</taxon>
        <taxon>Geotrypetes</taxon>
    </lineage>
</organism>
<dbReference type="KEGG" id="gsh:117349224"/>
<gene>
    <name evidence="14" type="primary">LOC117349224</name>
</gene>
<keyword evidence="6 10" id="KW-0238">DNA-binding</keyword>
<keyword evidence="3" id="KW-0221">Differentiation</keyword>
<dbReference type="GO" id="GO:0005634">
    <property type="term" value="C:nucleus"/>
    <property type="evidence" value="ECO:0007669"/>
    <property type="project" value="UniProtKB-SubCell"/>
</dbReference>
<dbReference type="PROSITE" id="PS00658">
    <property type="entry name" value="FORK_HEAD_2"/>
    <property type="match status" value="1"/>
</dbReference>
<evidence type="ECO:0000256" key="2">
    <source>
        <dbReference type="ARBA" id="ARBA00022499"/>
    </source>
</evidence>
<dbReference type="InParanoid" id="A0A6P8PBF3"/>
<dbReference type="InterPro" id="IPR030456">
    <property type="entry name" value="TF_fork_head_CS_2"/>
</dbReference>
<dbReference type="GO" id="GO:0030154">
    <property type="term" value="P:cell differentiation"/>
    <property type="evidence" value="ECO:0007669"/>
    <property type="project" value="UniProtKB-KW"/>
</dbReference>
<dbReference type="GeneID" id="117349224"/>
<evidence type="ECO:0000256" key="4">
    <source>
        <dbReference type="ARBA" id="ARBA00022843"/>
    </source>
</evidence>
<dbReference type="InterPro" id="IPR018122">
    <property type="entry name" value="TF_fork_head_CS_1"/>
</dbReference>
<evidence type="ECO:0000256" key="9">
    <source>
        <dbReference type="ARBA" id="ARBA00034872"/>
    </source>
</evidence>
<evidence type="ECO:0000256" key="3">
    <source>
        <dbReference type="ARBA" id="ARBA00022782"/>
    </source>
</evidence>
<dbReference type="AlphaFoldDB" id="A0A6P8PBF3"/>
<evidence type="ECO:0000256" key="1">
    <source>
        <dbReference type="ARBA" id="ARBA00004123"/>
    </source>
</evidence>
<dbReference type="Gene3D" id="1.10.10.10">
    <property type="entry name" value="Winged helix-like DNA-binding domain superfamily/Winged helix DNA-binding domain"/>
    <property type="match status" value="1"/>
</dbReference>